<dbReference type="Proteomes" id="UP000477680">
    <property type="component" value="Chromosome"/>
</dbReference>
<dbReference type="GO" id="GO:0003700">
    <property type="term" value="F:DNA-binding transcription factor activity"/>
    <property type="evidence" value="ECO:0007669"/>
    <property type="project" value="TreeGrafter"/>
</dbReference>
<evidence type="ECO:0000256" key="1">
    <source>
        <dbReference type="ARBA" id="ARBA00023015"/>
    </source>
</evidence>
<keyword evidence="1" id="KW-0805">Transcription regulation</keyword>
<gene>
    <name evidence="7" type="ORF">G3T16_16965</name>
</gene>
<dbReference type="SUPFAM" id="SSF46689">
    <property type="entry name" value="Homeodomain-like"/>
    <property type="match status" value="1"/>
</dbReference>
<evidence type="ECO:0000256" key="4">
    <source>
        <dbReference type="PROSITE-ProRule" id="PRU00335"/>
    </source>
</evidence>
<feature type="region of interest" description="Disordered" evidence="5">
    <location>
        <begin position="1"/>
        <end position="29"/>
    </location>
</feature>
<feature type="domain" description="HTH tetR-type" evidence="6">
    <location>
        <begin position="32"/>
        <end position="92"/>
    </location>
</feature>
<dbReference type="GO" id="GO:0000976">
    <property type="term" value="F:transcription cis-regulatory region binding"/>
    <property type="evidence" value="ECO:0007669"/>
    <property type="project" value="TreeGrafter"/>
</dbReference>
<keyword evidence="2 4" id="KW-0238">DNA-binding</keyword>
<evidence type="ECO:0000256" key="3">
    <source>
        <dbReference type="ARBA" id="ARBA00023163"/>
    </source>
</evidence>
<dbReference type="EMBL" id="CP048711">
    <property type="protein sequence ID" value="QIB66834.1"/>
    <property type="molecule type" value="Genomic_DNA"/>
</dbReference>
<evidence type="ECO:0000256" key="5">
    <source>
        <dbReference type="SAM" id="MobiDB-lite"/>
    </source>
</evidence>
<protein>
    <submittedName>
        <fullName evidence="7">TetR/AcrR family transcriptional regulator</fullName>
    </submittedName>
</protein>
<feature type="compositionally biased region" description="Polar residues" evidence="5">
    <location>
        <begin position="12"/>
        <end position="23"/>
    </location>
</feature>
<proteinExistence type="predicted"/>
<dbReference type="KEGG" id="kim:G3T16_16965"/>
<sequence length="218" mass="25109">MSKLNSGKARYTKSTSGPESRTVASLREQQKTLTRKRLTASAAELFIKHGYQATSVNQIAKLAGTTATTFYRYYSSKADVARELQGHINVDVKKTLEQFDELEQPSHDGIRGWMDQYGEMWERMHVLCDAFWDATRSDPELAAELVPTTHRLAEAMAIVKTIPEGKQRRKFLIRFVMLYLLMDRLFYLIEVQAYDATAREMLDEFSEIFRSSLFEDIS</sequence>
<evidence type="ECO:0000313" key="7">
    <source>
        <dbReference type="EMBL" id="QIB66834.1"/>
    </source>
</evidence>
<dbReference type="AlphaFoldDB" id="A0A6C0UAG6"/>
<evidence type="ECO:0000256" key="2">
    <source>
        <dbReference type="ARBA" id="ARBA00023125"/>
    </source>
</evidence>
<dbReference type="PROSITE" id="PS50977">
    <property type="entry name" value="HTH_TETR_2"/>
    <property type="match status" value="1"/>
</dbReference>
<dbReference type="PANTHER" id="PTHR30055:SF234">
    <property type="entry name" value="HTH-TYPE TRANSCRIPTIONAL REGULATOR BETI"/>
    <property type="match status" value="1"/>
</dbReference>
<keyword evidence="3" id="KW-0804">Transcription</keyword>
<feature type="DNA-binding region" description="H-T-H motif" evidence="4">
    <location>
        <begin position="55"/>
        <end position="74"/>
    </location>
</feature>
<dbReference type="InterPro" id="IPR050109">
    <property type="entry name" value="HTH-type_TetR-like_transc_reg"/>
</dbReference>
<evidence type="ECO:0000259" key="6">
    <source>
        <dbReference type="PROSITE" id="PS50977"/>
    </source>
</evidence>
<evidence type="ECO:0000313" key="8">
    <source>
        <dbReference type="Proteomes" id="UP000477680"/>
    </source>
</evidence>
<dbReference type="InterPro" id="IPR001647">
    <property type="entry name" value="HTH_TetR"/>
</dbReference>
<dbReference type="Pfam" id="PF00440">
    <property type="entry name" value="TetR_N"/>
    <property type="match status" value="1"/>
</dbReference>
<dbReference type="PANTHER" id="PTHR30055">
    <property type="entry name" value="HTH-TYPE TRANSCRIPTIONAL REGULATOR RUTR"/>
    <property type="match status" value="1"/>
</dbReference>
<dbReference type="RefSeq" id="WP_163496264.1">
    <property type="nucleotide sequence ID" value="NZ_CP048711.1"/>
</dbReference>
<organism evidence="7 8">
    <name type="scientific">Kineobactrum salinum</name>
    <dbReference type="NCBI Taxonomy" id="2708301"/>
    <lineage>
        <taxon>Bacteria</taxon>
        <taxon>Pseudomonadati</taxon>
        <taxon>Pseudomonadota</taxon>
        <taxon>Gammaproteobacteria</taxon>
        <taxon>Cellvibrionales</taxon>
        <taxon>Halieaceae</taxon>
        <taxon>Kineobactrum</taxon>
    </lineage>
</organism>
<dbReference type="InterPro" id="IPR009057">
    <property type="entry name" value="Homeodomain-like_sf"/>
</dbReference>
<accession>A0A6C0UAG6</accession>
<keyword evidence="8" id="KW-1185">Reference proteome</keyword>
<reference evidence="7 8" key="1">
    <citation type="submission" date="2020-02" db="EMBL/GenBank/DDBJ databases">
        <title>Genome sequencing for Kineobactrum sp. M2.</title>
        <authorList>
            <person name="Park S.-J."/>
        </authorList>
    </citation>
    <scope>NUCLEOTIDE SEQUENCE [LARGE SCALE GENOMIC DNA]</scope>
    <source>
        <strain evidence="7 8">M2</strain>
    </source>
</reference>
<name>A0A6C0UAG6_9GAMM</name>
<dbReference type="PRINTS" id="PR00455">
    <property type="entry name" value="HTHTETR"/>
</dbReference>
<dbReference type="Gene3D" id="1.10.357.10">
    <property type="entry name" value="Tetracycline Repressor, domain 2"/>
    <property type="match status" value="1"/>
</dbReference>